<keyword evidence="8" id="KW-1185">Reference proteome</keyword>
<evidence type="ECO:0000256" key="1">
    <source>
        <dbReference type="ARBA" id="ARBA00000815"/>
    </source>
</evidence>
<dbReference type="InterPro" id="IPR036523">
    <property type="entry name" value="SurE-like_sf"/>
</dbReference>
<evidence type="ECO:0000256" key="2">
    <source>
        <dbReference type="ARBA" id="ARBA00011062"/>
    </source>
</evidence>
<proteinExistence type="inferred from homology"/>
<gene>
    <name evidence="7" type="primary">surE_2</name>
    <name evidence="7" type="ORF">GCM10017577_30350</name>
</gene>
<dbReference type="Gene3D" id="3.40.1210.10">
    <property type="entry name" value="Survival protein SurE-like phosphatase/nucleotidase"/>
    <property type="match status" value="1"/>
</dbReference>
<dbReference type="InterPro" id="IPR030048">
    <property type="entry name" value="SurE"/>
</dbReference>
<dbReference type="EC" id="3.1.3.5" evidence="3"/>
<dbReference type="InterPro" id="IPR002828">
    <property type="entry name" value="SurE-like_Pase/nucleotidase"/>
</dbReference>
<accession>A0A9W6NWH5</accession>
<comment type="similarity">
    <text evidence="2">Belongs to the SurE nucleotidase family.</text>
</comment>
<evidence type="ECO:0000256" key="4">
    <source>
        <dbReference type="ARBA" id="ARBA00022723"/>
    </source>
</evidence>
<dbReference type="AlphaFoldDB" id="A0A9W6NWH5"/>
<dbReference type="PANTHER" id="PTHR30457">
    <property type="entry name" value="5'-NUCLEOTIDASE SURE"/>
    <property type="match status" value="1"/>
</dbReference>
<dbReference type="GO" id="GO:0008253">
    <property type="term" value="F:5'-nucleotidase activity"/>
    <property type="evidence" value="ECO:0007669"/>
    <property type="project" value="UniProtKB-EC"/>
</dbReference>
<feature type="domain" description="Survival protein SurE-like phosphatase/nucleotidase" evidence="6">
    <location>
        <begin position="4"/>
        <end position="185"/>
    </location>
</feature>
<organism evidence="7 8">
    <name type="scientific">Pseudonocardia halophobica</name>
    <dbReference type="NCBI Taxonomy" id="29401"/>
    <lineage>
        <taxon>Bacteria</taxon>
        <taxon>Bacillati</taxon>
        <taxon>Actinomycetota</taxon>
        <taxon>Actinomycetes</taxon>
        <taxon>Pseudonocardiales</taxon>
        <taxon>Pseudonocardiaceae</taxon>
        <taxon>Pseudonocardia</taxon>
    </lineage>
</organism>
<evidence type="ECO:0000313" key="8">
    <source>
        <dbReference type="Proteomes" id="UP001143463"/>
    </source>
</evidence>
<protein>
    <recommendedName>
        <fullName evidence="3">5'-nucleotidase</fullName>
        <ecNumber evidence="3">3.1.3.5</ecNumber>
    </recommendedName>
</protein>
<comment type="catalytic activity">
    <reaction evidence="1">
        <text>a ribonucleoside 5'-phosphate + H2O = a ribonucleoside + phosphate</text>
        <dbReference type="Rhea" id="RHEA:12484"/>
        <dbReference type="ChEBI" id="CHEBI:15377"/>
        <dbReference type="ChEBI" id="CHEBI:18254"/>
        <dbReference type="ChEBI" id="CHEBI:43474"/>
        <dbReference type="ChEBI" id="CHEBI:58043"/>
        <dbReference type="EC" id="3.1.3.5"/>
    </reaction>
</comment>
<name>A0A9W6NWH5_9PSEU</name>
<reference evidence="7" key="2">
    <citation type="submission" date="2023-01" db="EMBL/GenBank/DDBJ databases">
        <authorList>
            <person name="Sun Q."/>
            <person name="Evtushenko L."/>
        </authorList>
    </citation>
    <scope>NUCLEOTIDE SEQUENCE</scope>
    <source>
        <strain evidence="7">VKM Ac-1069</strain>
    </source>
</reference>
<evidence type="ECO:0000256" key="5">
    <source>
        <dbReference type="ARBA" id="ARBA00022801"/>
    </source>
</evidence>
<comment type="caution">
    <text evidence="7">The sequence shown here is derived from an EMBL/GenBank/DDBJ whole genome shotgun (WGS) entry which is preliminary data.</text>
</comment>
<dbReference type="EMBL" id="BSFQ01000011">
    <property type="protein sequence ID" value="GLL11894.1"/>
    <property type="molecule type" value="Genomic_DNA"/>
</dbReference>
<dbReference type="RefSeq" id="WP_037045221.1">
    <property type="nucleotide sequence ID" value="NZ_BAAAUZ010000008.1"/>
</dbReference>
<evidence type="ECO:0000256" key="3">
    <source>
        <dbReference type="ARBA" id="ARBA00012643"/>
    </source>
</evidence>
<sequence>MRALITNDDGIASPGLHALARGALAAGFDVTVAAPHVDSTGVGASVFAVAEGRRVKVHPQVLPGLEQVPAFSVEAHPAFIVHAAGDGWFDPRPDIVLSGINVGANVGHAVIHSGTVGAVLTGALKGWSGLATSLDCGLRGRDGAHWESVVGLLPEVLEVLLARPRGTVLSLNVPDRPAAEIGPLREAELAHFGSVQVRVEHESGVEGAPGTLLTTISEPDEIPAEGTDVALLAQGHPTLSELRSVSSVPGLLDDR</sequence>
<dbReference type="SUPFAM" id="SSF64167">
    <property type="entry name" value="SurE-like"/>
    <property type="match status" value="1"/>
</dbReference>
<dbReference type="GO" id="GO:0046872">
    <property type="term" value="F:metal ion binding"/>
    <property type="evidence" value="ECO:0007669"/>
    <property type="project" value="UniProtKB-KW"/>
</dbReference>
<keyword evidence="5" id="KW-0378">Hydrolase</keyword>
<dbReference type="PANTHER" id="PTHR30457:SF0">
    <property type="entry name" value="PHOSPHATASE, PUTATIVE (AFU_ORTHOLOGUE AFUA_4G01070)-RELATED"/>
    <property type="match status" value="1"/>
</dbReference>
<dbReference type="Proteomes" id="UP001143463">
    <property type="component" value="Unassembled WGS sequence"/>
</dbReference>
<reference evidence="7" key="1">
    <citation type="journal article" date="2014" name="Int. J. Syst. Evol. Microbiol.">
        <title>Complete genome sequence of Corynebacterium casei LMG S-19264T (=DSM 44701T), isolated from a smear-ripened cheese.</title>
        <authorList>
            <consortium name="US DOE Joint Genome Institute (JGI-PGF)"/>
            <person name="Walter F."/>
            <person name="Albersmeier A."/>
            <person name="Kalinowski J."/>
            <person name="Ruckert C."/>
        </authorList>
    </citation>
    <scope>NUCLEOTIDE SEQUENCE</scope>
    <source>
        <strain evidence="7">VKM Ac-1069</strain>
    </source>
</reference>
<dbReference type="Pfam" id="PF01975">
    <property type="entry name" value="SurE"/>
    <property type="match status" value="1"/>
</dbReference>
<evidence type="ECO:0000259" key="6">
    <source>
        <dbReference type="Pfam" id="PF01975"/>
    </source>
</evidence>
<keyword evidence="4" id="KW-0479">Metal-binding</keyword>
<evidence type="ECO:0000313" key="7">
    <source>
        <dbReference type="EMBL" id="GLL11894.1"/>
    </source>
</evidence>